<evidence type="ECO:0000313" key="2">
    <source>
        <dbReference type="EMBL" id="KAF2085620.1"/>
    </source>
</evidence>
<feature type="chain" id="PRO_5040285186" evidence="1">
    <location>
        <begin position="19"/>
        <end position="105"/>
    </location>
</feature>
<sequence>MRYIALLVGLMAAAGANAVAFAFPADVQIASCEQHCNSEYAGCMAGCGGAISCIDPCIRYTCGIDHGDARLLTDSMPVSHAPHPYVIFGKARIEMWEKWMEDGPG</sequence>
<reference evidence="2" key="1">
    <citation type="journal article" date="2020" name="Stud. Mycol.">
        <title>101 Dothideomycetes genomes: a test case for predicting lifestyles and emergence of pathogens.</title>
        <authorList>
            <person name="Haridas S."/>
            <person name="Albert R."/>
            <person name="Binder M."/>
            <person name="Bloem J."/>
            <person name="Labutti K."/>
            <person name="Salamov A."/>
            <person name="Andreopoulos B."/>
            <person name="Baker S."/>
            <person name="Barry K."/>
            <person name="Bills G."/>
            <person name="Bluhm B."/>
            <person name="Cannon C."/>
            <person name="Castanera R."/>
            <person name="Culley D."/>
            <person name="Daum C."/>
            <person name="Ezra D."/>
            <person name="Gonzalez J."/>
            <person name="Henrissat B."/>
            <person name="Kuo A."/>
            <person name="Liang C."/>
            <person name="Lipzen A."/>
            <person name="Lutzoni F."/>
            <person name="Magnuson J."/>
            <person name="Mondo S."/>
            <person name="Nolan M."/>
            <person name="Ohm R."/>
            <person name="Pangilinan J."/>
            <person name="Park H.-J."/>
            <person name="Ramirez L."/>
            <person name="Alfaro M."/>
            <person name="Sun H."/>
            <person name="Tritt A."/>
            <person name="Yoshinaga Y."/>
            <person name="Zwiers L.-H."/>
            <person name="Turgeon B."/>
            <person name="Goodwin S."/>
            <person name="Spatafora J."/>
            <person name="Crous P."/>
            <person name="Grigoriev I."/>
        </authorList>
    </citation>
    <scope>NUCLEOTIDE SEQUENCE</scope>
    <source>
        <strain evidence="2">CBS 121410</strain>
    </source>
</reference>
<gene>
    <name evidence="2" type="ORF">K490DRAFT_58513</name>
</gene>
<name>A0A9P4LTK1_9PEZI</name>
<dbReference type="EMBL" id="ML978729">
    <property type="protein sequence ID" value="KAF2085620.1"/>
    <property type="molecule type" value="Genomic_DNA"/>
</dbReference>
<dbReference type="AlphaFoldDB" id="A0A9P4LTK1"/>
<feature type="signal peptide" evidence="1">
    <location>
        <begin position="1"/>
        <end position="18"/>
    </location>
</feature>
<proteinExistence type="predicted"/>
<organism evidence="2 3">
    <name type="scientific">Saccharata proteae CBS 121410</name>
    <dbReference type="NCBI Taxonomy" id="1314787"/>
    <lineage>
        <taxon>Eukaryota</taxon>
        <taxon>Fungi</taxon>
        <taxon>Dikarya</taxon>
        <taxon>Ascomycota</taxon>
        <taxon>Pezizomycotina</taxon>
        <taxon>Dothideomycetes</taxon>
        <taxon>Dothideomycetes incertae sedis</taxon>
        <taxon>Botryosphaeriales</taxon>
        <taxon>Saccharataceae</taxon>
        <taxon>Saccharata</taxon>
    </lineage>
</organism>
<protein>
    <submittedName>
        <fullName evidence="2">Uncharacterized protein</fullName>
    </submittedName>
</protein>
<comment type="caution">
    <text evidence="2">The sequence shown here is derived from an EMBL/GenBank/DDBJ whole genome shotgun (WGS) entry which is preliminary data.</text>
</comment>
<evidence type="ECO:0000313" key="3">
    <source>
        <dbReference type="Proteomes" id="UP000799776"/>
    </source>
</evidence>
<dbReference type="Proteomes" id="UP000799776">
    <property type="component" value="Unassembled WGS sequence"/>
</dbReference>
<evidence type="ECO:0000256" key="1">
    <source>
        <dbReference type="SAM" id="SignalP"/>
    </source>
</evidence>
<keyword evidence="1" id="KW-0732">Signal</keyword>
<keyword evidence="3" id="KW-1185">Reference proteome</keyword>
<accession>A0A9P4LTK1</accession>